<reference evidence="8 9" key="1">
    <citation type="journal article" date="2013" name="Curr. Biol.">
        <title>The Genome of the Foraminiferan Reticulomyxa filosa.</title>
        <authorList>
            <person name="Glockner G."/>
            <person name="Hulsmann N."/>
            <person name="Schleicher M."/>
            <person name="Noegel A.A."/>
            <person name="Eichinger L."/>
            <person name="Gallinger C."/>
            <person name="Pawlowski J."/>
            <person name="Sierra R."/>
            <person name="Euteneuer U."/>
            <person name="Pillet L."/>
            <person name="Moustafa A."/>
            <person name="Platzer M."/>
            <person name="Groth M."/>
            <person name="Szafranski K."/>
            <person name="Schliwa M."/>
        </authorList>
    </citation>
    <scope>NUCLEOTIDE SEQUENCE [LARGE SCALE GENOMIC DNA]</scope>
</reference>
<name>X6LEE2_RETFI</name>
<evidence type="ECO:0000256" key="5">
    <source>
        <dbReference type="ARBA" id="ARBA00022833"/>
    </source>
</evidence>
<keyword evidence="5" id="KW-0862">Zinc</keyword>
<dbReference type="GO" id="GO:0002376">
    <property type="term" value="P:immune system process"/>
    <property type="evidence" value="ECO:0007669"/>
    <property type="project" value="UniProtKB-KW"/>
</dbReference>
<gene>
    <name evidence="8" type="ORF">RFI_37985</name>
</gene>
<comment type="caution">
    <text evidence="8">The sequence shown here is derived from an EMBL/GenBank/DDBJ whole genome shotgun (WGS) entry which is preliminary data.</text>
</comment>
<evidence type="ECO:0000256" key="1">
    <source>
        <dbReference type="ARBA" id="ARBA00004496"/>
    </source>
</evidence>
<keyword evidence="3" id="KW-0479">Metal-binding</keyword>
<dbReference type="EMBL" id="ASPP01043765">
    <property type="protein sequence ID" value="ETN99486.1"/>
    <property type="molecule type" value="Genomic_DNA"/>
</dbReference>
<dbReference type="GO" id="GO:0005737">
    <property type="term" value="C:cytoplasm"/>
    <property type="evidence" value="ECO:0007669"/>
    <property type="project" value="UniProtKB-SubCell"/>
</dbReference>
<dbReference type="AlphaFoldDB" id="X6LEE2"/>
<evidence type="ECO:0000313" key="8">
    <source>
        <dbReference type="EMBL" id="ETN99486.1"/>
    </source>
</evidence>
<keyword evidence="6" id="KW-0391">Immunity</keyword>
<keyword evidence="9" id="KW-1185">Reference proteome</keyword>
<feature type="domain" description="RZ-type" evidence="7">
    <location>
        <begin position="1"/>
        <end position="53"/>
    </location>
</feature>
<protein>
    <recommendedName>
        <fullName evidence="7">RZ-type domain-containing protein</fullName>
    </recommendedName>
</protein>
<feature type="non-terminal residue" evidence="8">
    <location>
        <position position="1"/>
    </location>
</feature>
<dbReference type="InterPro" id="IPR046439">
    <property type="entry name" value="ZF_RZ_dom"/>
</dbReference>
<evidence type="ECO:0000256" key="4">
    <source>
        <dbReference type="ARBA" id="ARBA00022771"/>
    </source>
</evidence>
<dbReference type="PROSITE" id="PS51981">
    <property type="entry name" value="ZF_RZ"/>
    <property type="match status" value="1"/>
</dbReference>
<evidence type="ECO:0000313" key="9">
    <source>
        <dbReference type="Proteomes" id="UP000023152"/>
    </source>
</evidence>
<dbReference type="Pfam" id="PF20173">
    <property type="entry name" value="ZnF_RZ-type"/>
    <property type="match status" value="1"/>
</dbReference>
<proteinExistence type="predicted"/>
<keyword evidence="4" id="KW-0863">Zinc-finger</keyword>
<evidence type="ECO:0000256" key="2">
    <source>
        <dbReference type="ARBA" id="ARBA00022490"/>
    </source>
</evidence>
<sequence length="234" mass="26919">GHPFFVGECGHPMEQVVCATDGCGEVVGSSTHSQKDTGLQMKDILQGYQLDGSPEEHSNPDEFYRYEGWDLIRRLRRITCTLLRFLIHLPLLLRDFGIAEGCVHLQKLLNKGSKQEVTDFLWKQATGNFNLLCQVTRLNEEQLAIALHLFLENFGEWFNDTYPDGFSNVEDAKEIYELEMNMDPEYEAFFGDKQKWNEIRNASKSKAESDKEKELQSEIQEKKIFDASFAPNLV</sequence>
<keyword evidence="2" id="KW-0963">Cytoplasm</keyword>
<dbReference type="Proteomes" id="UP000023152">
    <property type="component" value="Unassembled WGS sequence"/>
</dbReference>
<evidence type="ECO:0000256" key="6">
    <source>
        <dbReference type="ARBA" id="ARBA00022859"/>
    </source>
</evidence>
<comment type="subcellular location">
    <subcellularLocation>
        <location evidence="1">Cytoplasm</location>
    </subcellularLocation>
</comment>
<organism evidence="8 9">
    <name type="scientific">Reticulomyxa filosa</name>
    <dbReference type="NCBI Taxonomy" id="46433"/>
    <lineage>
        <taxon>Eukaryota</taxon>
        <taxon>Sar</taxon>
        <taxon>Rhizaria</taxon>
        <taxon>Retaria</taxon>
        <taxon>Foraminifera</taxon>
        <taxon>Monothalamids</taxon>
        <taxon>Reticulomyxidae</taxon>
        <taxon>Reticulomyxa</taxon>
    </lineage>
</organism>
<accession>X6LEE2</accession>
<evidence type="ECO:0000259" key="7">
    <source>
        <dbReference type="PROSITE" id="PS51981"/>
    </source>
</evidence>
<dbReference type="GO" id="GO:0008270">
    <property type="term" value="F:zinc ion binding"/>
    <property type="evidence" value="ECO:0007669"/>
    <property type="project" value="UniProtKB-KW"/>
</dbReference>
<evidence type="ECO:0000256" key="3">
    <source>
        <dbReference type="ARBA" id="ARBA00022723"/>
    </source>
</evidence>